<name>A0AC34FDI0_9BILA</name>
<protein>
    <submittedName>
        <fullName evidence="2">Integrase catalytic domain-containing protein</fullName>
    </submittedName>
</protein>
<reference evidence="2" key="1">
    <citation type="submission" date="2022-11" db="UniProtKB">
        <authorList>
            <consortium name="WormBaseParasite"/>
        </authorList>
    </citation>
    <scope>IDENTIFICATION</scope>
</reference>
<accession>A0AC34FDI0</accession>
<dbReference type="Proteomes" id="UP000887579">
    <property type="component" value="Unplaced"/>
</dbReference>
<proteinExistence type="predicted"/>
<organism evidence="1 2">
    <name type="scientific">Panagrolaimus sp. ES5</name>
    <dbReference type="NCBI Taxonomy" id="591445"/>
    <lineage>
        <taxon>Eukaryota</taxon>
        <taxon>Metazoa</taxon>
        <taxon>Ecdysozoa</taxon>
        <taxon>Nematoda</taxon>
        <taxon>Chromadorea</taxon>
        <taxon>Rhabditida</taxon>
        <taxon>Tylenchina</taxon>
        <taxon>Panagrolaimomorpha</taxon>
        <taxon>Panagrolaimoidea</taxon>
        <taxon>Panagrolaimidae</taxon>
        <taxon>Panagrolaimus</taxon>
    </lineage>
</organism>
<evidence type="ECO:0000313" key="2">
    <source>
        <dbReference type="WBParaSite" id="ES5_v2.g15006.t1"/>
    </source>
</evidence>
<dbReference type="WBParaSite" id="ES5_v2.g15006.t1">
    <property type="protein sequence ID" value="ES5_v2.g15006.t1"/>
    <property type="gene ID" value="ES5_v2.g15006"/>
</dbReference>
<evidence type="ECO:0000313" key="1">
    <source>
        <dbReference type="Proteomes" id="UP000887579"/>
    </source>
</evidence>
<sequence length="1701" mass="196897">MSDRLQVNLQRTYNEVLEIREEYDQLLSQHRIPWSTEISIEMGSLLQIMKQSHQFLLDSLDKWEDISKKIKDPDQRKAEYELLDTWRDNDEHRKLMTDLTKILLKGEKYLQMEVDDTDISIRSDSTQTTRKIEFTATVPLLNLPKFNGDYLKWSPFWQRFQHAVHSKPYPKIEKLISLLGYLEGKALDEVEGFTVAEENYDTIVETLHNRFGKKSLIILELQAKLRGIQPAKSDPESFRNTVNTICNMCRQLQNLGVDVNNYAVKMDIIEKLPFQEKRELKWLLISDSERTTIEKLMEKMKEMALKAELIPEKKQYFEPKNSNYVRPACPNSNDSDLFNKTVTVNKFKCSLCDDSHLSSKCPKFVLPEEKLKQLRSRNYCTHCSSKNHDAKSCRSKIVCRICDGNHYQFLCTSKHASNLNRSTAFISVEKKQGMLLTKEIMIVNPVTKETTEAVAIFDSGSQKSYISNALMKQLKLQIIQEEELHVVGFAAKASKYNSALVNFQIKTSIGDYKEIFANSTKKIATTVPVVYADKFESNDIKIVNKTPDILIGMDYFLQFITSFEKADDDIYIVNSIVGKMICKNVLKTETTTVTSLAIDEPQNIIEDENDLQKFWRLEDLGIKDSVEDEEQILEKFKQNVKFEDRRYYVSWPEKEDHDELPTNAGLALGRLKSTFRRYSHIPEFLNDCGKIIAEQEARGTVEVAPKIPDGKLVHYLSSHAVITPEKTTTKVRMVFDASAKISKYAPSLNDCLIRGPLNMPDLGGILLRIRRGKYMLVGDIEKAFHQIYLNKKDRDAVRFFWAKDPSKPITNDNLIVYRFIGVPFGVISSPFILWIIILLHLKKLNIEELRNIAENFYVDNLFLLVDDIMKGIKQFETIRNHFLQASMNIREWLSNDSQINQAFPENIRQKDSTTKILGLKWNSEADTLQVELKNTCDTTLWTKRKVLKFIASTFDPLGFLSPVTVKGRCFMQKLFKEKLTWDEPLNENLSYQWKLILKDWNGTIKVPRKYTENSFPDNDQVEIHAFADASQQAYCTCIYLRIKTSNGYETPLIFAKTRLQPVNKVLTIPKLEIMGIWLAGKIITYVSKQMKLEGCKRYIWTDSQISFYWFQKSPKNVFVTNRLKEVLKSEATCRFVPGHLNPADLGTRGISFEDLKNSKTWWNGPAFLKQKCSEWPKSPAAENDLNQTIIALAASAETVTLQNIIINREFEIDTNLSFFELKQFVAGKLHQKQIKDIIATDLKDAEKHLIRQEQQILVKPKDIKEFKLMKDQEDLYRMNCRFDHAEMINPNPIFLPKTSTLTRIIIQHVHEVLHHAGIPHTLSKIREAFWIPSGRSMVKQAIGKCKSCKYWKGKSFALPQMPSLPSSRVNVSKPFQNAGIDYCGPFKIKGNKEKVWICLFTCFTTRLVHVEPVTSMNSEDFLSAFRRFVARRGSPSYVLSDNAKQFKTAASALDEIWINCIKDENTVRYCNENAIIWDYITERAPWKGGLYERMVGLIKNALKQTIGRCFINFVEFWTFLCEVESTVNSRPLTYVHAKESFVIRPIDFVSPGIQINLPTVTVDNENDDPLFLPTTSGGGERLLEQYKRTTHHLNKFWNLWNKDYLNFLRERNINEHRNGRGAIKRQPRIDEIVLVYEPDIARGLWKTAKVIELIHSKDNEVRAVKIEYKDGFTTRRAINHLYPIEEEMKDLESDTDPDQSI</sequence>